<proteinExistence type="predicted"/>
<reference evidence="2" key="1">
    <citation type="journal article" date="2011" name="Nature">
        <title>Genome sequence and analysis of the tuber crop potato.</title>
        <authorList>
            <consortium name="The Potato Genome Sequencing Consortium"/>
        </authorList>
    </citation>
    <scope>NUCLEOTIDE SEQUENCE [LARGE SCALE GENOMIC DNA]</scope>
    <source>
        <strain evidence="2">cv. DM1-3 516 R44</strain>
    </source>
</reference>
<dbReference type="Gramene" id="PGSC0003DMT400094150">
    <property type="protein sequence ID" value="PGSC0003DMT400094150"/>
    <property type="gene ID" value="PGSC0003DMG400043721"/>
</dbReference>
<name>M1DTI6_SOLTU</name>
<keyword evidence="2" id="KW-1185">Reference proteome</keyword>
<dbReference type="HOGENOM" id="CLU_1191639_0_0_1"/>
<dbReference type="Proteomes" id="UP000011115">
    <property type="component" value="Unassembled WGS sequence"/>
</dbReference>
<evidence type="ECO:0000313" key="2">
    <source>
        <dbReference type="Proteomes" id="UP000011115"/>
    </source>
</evidence>
<organism evidence="1 2">
    <name type="scientific">Solanum tuberosum</name>
    <name type="common">Potato</name>
    <dbReference type="NCBI Taxonomy" id="4113"/>
    <lineage>
        <taxon>Eukaryota</taxon>
        <taxon>Viridiplantae</taxon>
        <taxon>Streptophyta</taxon>
        <taxon>Embryophyta</taxon>
        <taxon>Tracheophyta</taxon>
        <taxon>Spermatophyta</taxon>
        <taxon>Magnoliopsida</taxon>
        <taxon>eudicotyledons</taxon>
        <taxon>Gunneridae</taxon>
        <taxon>Pentapetalae</taxon>
        <taxon>asterids</taxon>
        <taxon>lamiids</taxon>
        <taxon>Solanales</taxon>
        <taxon>Solanaceae</taxon>
        <taxon>Solanoideae</taxon>
        <taxon>Solaneae</taxon>
        <taxon>Solanum</taxon>
    </lineage>
</organism>
<dbReference type="EnsemblPlants" id="PGSC0003DMT400094150">
    <property type="protein sequence ID" value="PGSC0003DMT400094150"/>
    <property type="gene ID" value="PGSC0003DMG400043721"/>
</dbReference>
<evidence type="ECO:0000313" key="1">
    <source>
        <dbReference type="EnsemblPlants" id="PGSC0003DMT400094150"/>
    </source>
</evidence>
<sequence length="233" mass="26304">MLLTDPLIHEPDPTLVSKHAPLLPEKINEPDSVARDPLHVTLMNHSDAPSFDTSTLSDLPRRRFLWYHREPLLRLIRYRPDPKLGSEHAPLLPEKINESYLVARDPLHVTLMDQSDAPSFDTSTLYDLLSTVVVSVVPLRAIVKVDPLSCKIVRLNSSTIEPASPYNPLLKLNPTDLIDLTPPPPLYPPQKFVYDDLDPQRTNLSIPFEMLQIDPLIHESDPKLGLEHAPLLP</sequence>
<reference evidence="1" key="2">
    <citation type="submission" date="2015-06" db="UniProtKB">
        <authorList>
            <consortium name="EnsemblPlants"/>
        </authorList>
    </citation>
    <scope>IDENTIFICATION</scope>
    <source>
        <strain evidence="1">DM1-3 516 R44</strain>
    </source>
</reference>
<dbReference type="PaxDb" id="4113-PGSC0003DMT400094150"/>
<dbReference type="AlphaFoldDB" id="M1DTI6"/>
<protein>
    <submittedName>
        <fullName evidence="1">Uncharacterized protein</fullName>
    </submittedName>
</protein>
<accession>M1DTI6</accession>
<dbReference type="InParanoid" id="M1DTI6"/>